<organism evidence="2 3">
    <name type="scientific">Gossypium barbadense</name>
    <name type="common">Sea Island cotton</name>
    <name type="synonym">Hibiscus barbadensis</name>
    <dbReference type="NCBI Taxonomy" id="3634"/>
    <lineage>
        <taxon>Eukaryota</taxon>
        <taxon>Viridiplantae</taxon>
        <taxon>Streptophyta</taxon>
        <taxon>Embryophyta</taxon>
        <taxon>Tracheophyta</taxon>
        <taxon>Spermatophyta</taxon>
        <taxon>Magnoliopsida</taxon>
        <taxon>eudicotyledons</taxon>
        <taxon>Gunneridae</taxon>
        <taxon>Pentapetalae</taxon>
        <taxon>rosids</taxon>
        <taxon>malvids</taxon>
        <taxon>Malvales</taxon>
        <taxon>Malvaceae</taxon>
        <taxon>Malvoideae</taxon>
        <taxon>Gossypium</taxon>
    </lineage>
</organism>
<evidence type="ECO:0000256" key="1">
    <source>
        <dbReference type="SAM" id="MobiDB-lite"/>
    </source>
</evidence>
<gene>
    <name evidence="2" type="ORF">GOBAR_AA17988</name>
</gene>
<name>A0A2P5XH51_GOSBA</name>
<dbReference type="Proteomes" id="UP000239757">
    <property type="component" value="Unassembled WGS sequence"/>
</dbReference>
<dbReference type="EMBL" id="KZ664876">
    <property type="protein sequence ID" value="PPS02679.1"/>
    <property type="molecule type" value="Genomic_DNA"/>
</dbReference>
<reference evidence="2 3" key="1">
    <citation type="submission" date="2015-01" db="EMBL/GenBank/DDBJ databases">
        <title>Genome of allotetraploid Gossypium barbadense reveals genomic plasticity and fiber elongation in cotton evolution.</title>
        <authorList>
            <person name="Chen X."/>
            <person name="Liu X."/>
            <person name="Zhao B."/>
            <person name="Zheng H."/>
            <person name="Hu Y."/>
            <person name="Lu G."/>
            <person name="Yang C."/>
            <person name="Chen J."/>
            <person name="Shan C."/>
            <person name="Zhang L."/>
            <person name="Zhou Y."/>
            <person name="Wang L."/>
            <person name="Guo W."/>
            <person name="Bai Y."/>
            <person name="Ruan J."/>
            <person name="Shangguan X."/>
            <person name="Mao Y."/>
            <person name="Jiang J."/>
            <person name="Zhu Y."/>
            <person name="Lei J."/>
            <person name="Kang H."/>
            <person name="Chen S."/>
            <person name="He X."/>
            <person name="Wang R."/>
            <person name="Wang Y."/>
            <person name="Chen J."/>
            <person name="Wang L."/>
            <person name="Yu S."/>
            <person name="Wang B."/>
            <person name="Wei J."/>
            <person name="Song S."/>
            <person name="Lu X."/>
            <person name="Gao Z."/>
            <person name="Gu W."/>
            <person name="Deng X."/>
            <person name="Ma D."/>
            <person name="Wang S."/>
            <person name="Liang W."/>
            <person name="Fang L."/>
            <person name="Cai C."/>
            <person name="Zhu X."/>
            <person name="Zhou B."/>
            <person name="Zhang Y."/>
            <person name="Chen Z."/>
            <person name="Xu S."/>
            <person name="Zhu R."/>
            <person name="Wang S."/>
            <person name="Zhang T."/>
            <person name="Zhao G."/>
        </authorList>
    </citation>
    <scope>NUCLEOTIDE SEQUENCE [LARGE SCALE GENOMIC DNA]</scope>
    <source>
        <strain evidence="3">cv. Xinhai21</strain>
        <tissue evidence="2">Leaf</tissue>
    </source>
</reference>
<accession>A0A2P5XH51</accession>
<evidence type="ECO:0000313" key="3">
    <source>
        <dbReference type="Proteomes" id="UP000239757"/>
    </source>
</evidence>
<feature type="compositionally biased region" description="Basic and acidic residues" evidence="1">
    <location>
        <begin position="166"/>
        <end position="182"/>
    </location>
</feature>
<evidence type="ECO:0000313" key="2">
    <source>
        <dbReference type="EMBL" id="PPS02679.1"/>
    </source>
</evidence>
<feature type="region of interest" description="Disordered" evidence="1">
    <location>
        <begin position="157"/>
        <end position="182"/>
    </location>
</feature>
<protein>
    <submittedName>
        <fullName evidence="2">Uncharacterized protein</fullName>
    </submittedName>
</protein>
<dbReference type="AlphaFoldDB" id="A0A2P5XH51"/>
<proteinExistence type="predicted"/>
<dbReference type="OrthoDB" id="672227at2759"/>
<sequence length="426" mass="46904">MRGIKLPNFAYEFSIPERSHRLCKTTERSFLLPLHALDTGFHLPLHPFFYNLLKEYGIAPSFSPNGWRPIDNKEAVQSIGALPKRSTWPHDAMGESGRLDVNLSTASIDYRVVANARIHPSSKDSSSESDNIFYEINEAMDIAYFISGARKKRKTTAEAVHINSTSEKEGNNEQLEQHEKRRADPIGSVTVVVEASNSPSSPVTSLPHVPLASSSIAIDEDTPHLPLTSLLLCLLSEKLQLEVMKVHLRGVKIQTRRKAYQNELAETETKLARVHELHFKVMEENETINRKNEDLIMCLAIVKIRMEGLACELAAERQNNKVTLDSAVFPCELQYDSWSFALTNSIRSSGSSSVSFSMTGGSFALANCVGGCGSSAVNLNITAVSFVLANYVGGYGFSPMSLNMTGRALLSQIVLEAATLCLQALI</sequence>